<accession>A0A366HTW8</accession>
<sequence>MDQSISKFFYLLPAAFVLMGAGLTLWALHGQWLALRAQKWPITTGTISKVDEKVSQGRRGNSSVKIKTTYSYEVNGTQYEGTKIHPTYGGNSRLKAHDALKEALQPGRRVQVMYCPENPAQAFLATGFRSGSLAPLVVGVLWMTAGLAFGCLLWITKSGNCDFASLIRPA</sequence>
<evidence type="ECO:0000313" key="4">
    <source>
        <dbReference type="Proteomes" id="UP000253426"/>
    </source>
</evidence>
<dbReference type="AlphaFoldDB" id="A0A366HTW8"/>
<dbReference type="OrthoDB" id="191236at2"/>
<evidence type="ECO:0000259" key="2">
    <source>
        <dbReference type="Pfam" id="PF12158"/>
    </source>
</evidence>
<comment type="caution">
    <text evidence="3">The sequence shown here is derived from an EMBL/GenBank/DDBJ whole genome shotgun (WGS) entry which is preliminary data.</text>
</comment>
<feature type="transmembrane region" description="Helical" evidence="1">
    <location>
        <begin position="133"/>
        <end position="155"/>
    </location>
</feature>
<gene>
    <name evidence="3" type="ORF">DES53_10177</name>
</gene>
<evidence type="ECO:0000313" key="3">
    <source>
        <dbReference type="EMBL" id="RBP47280.1"/>
    </source>
</evidence>
<dbReference type="EMBL" id="QNRR01000001">
    <property type="protein sequence ID" value="RBP47280.1"/>
    <property type="molecule type" value="Genomic_DNA"/>
</dbReference>
<keyword evidence="1" id="KW-0472">Membrane</keyword>
<dbReference type="Proteomes" id="UP000253426">
    <property type="component" value="Unassembled WGS sequence"/>
</dbReference>
<dbReference type="InterPro" id="IPR021994">
    <property type="entry name" value="DUF3592"/>
</dbReference>
<protein>
    <submittedName>
        <fullName evidence="3">Uncharacterized protein DUF3592</fullName>
    </submittedName>
</protein>
<feature type="domain" description="DUF3592" evidence="2">
    <location>
        <begin position="43"/>
        <end position="128"/>
    </location>
</feature>
<feature type="transmembrane region" description="Helical" evidence="1">
    <location>
        <begin position="9"/>
        <end position="28"/>
    </location>
</feature>
<keyword evidence="1" id="KW-0812">Transmembrane</keyword>
<keyword evidence="4" id="KW-1185">Reference proteome</keyword>
<name>A0A366HTW8_9BACT</name>
<reference evidence="3 4" key="1">
    <citation type="submission" date="2018-06" db="EMBL/GenBank/DDBJ databases">
        <title>Genomic Encyclopedia of Type Strains, Phase IV (KMG-IV): sequencing the most valuable type-strain genomes for metagenomic binning, comparative biology and taxonomic classification.</title>
        <authorList>
            <person name="Goeker M."/>
        </authorList>
    </citation>
    <scope>NUCLEOTIDE SEQUENCE [LARGE SCALE GENOMIC DNA]</scope>
    <source>
        <strain evidence="3 4">DSM 25532</strain>
    </source>
</reference>
<evidence type="ECO:0000256" key="1">
    <source>
        <dbReference type="SAM" id="Phobius"/>
    </source>
</evidence>
<dbReference type="RefSeq" id="WP_113956227.1">
    <property type="nucleotide sequence ID" value="NZ_QNRR01000001.1"/>
</dbReference>
<proteinExistence type="predicted"/>
<keyword evidence="1" id="KW-1133">Transmembrane helix</keyword>
<organism evidence="3 4">
    <name type="scientific">Roseimicrobium gellanilyticum</name>
    <dbReference type="NCBI Taxonomy" id="748857"/>
    <lineage>
        <taxon>Bacteria</taxon>
        <taxon>Pseudomonadati</taxon>
        <taxon>Verrucomicrobiota</taxon>
        <taxon>Verrucomicrobiia</taxon>
        <taxon>Verrucomicrobiales</taxon>
        <taxon>Verrucomicrobiaceae</taxon>
        <taxon>Roseimicrobium</taxon>
    </lineage>
</organism>
<dbReference type="Pfam" id="PF12158">
    <property type="entry name" value="DUF3592"/>
    <property type="match status" value="1"/>
</dbReference>